<proteinExistence type="inferred from homology"/>
<protein>
    <recommendedName>
        <fullName evidence="7">GH18 domain-containing protein</fullName>
    </recommendedName>
</protein>
<dbReference type="InterPro" id="IPR001223">
    <property type="entry name" value="Glyco_hydro18_cat"/>
</dbReference>
<dbReference type="InterPro" id="IPR050314">
    <property type="entry name" value="Glycosyl_Hydrlase_18"/>
</dbReference>
<dbReference type="Gene3D" id="3.20.20.80">
    <property type="entry name" value="Glycosidases"/>
    <property type="match status" value="1"/>
</dbReference>
<dbReference type="GO" id="GO:0008061">
    <property type="term" value="F:chitin binding"/>
    <property type="evidence" value="ECO:0007669"/>
    <property type="project" value="InterPro"/>
</dbReference>
<dbReference type="SUPFAM" id="SSF54556">
    <property type="entry name" value="Chitinase insertion domain"/>
    <property type="match status" value="1"/>
</dbReference>
<dbReference type="Gene3D" id="3.10.50.10">
    <property type="match status" value="1"/>
</dbReference>
<keyword evidence="2" id="KW-1015">Disulfide bond</keyword>
<dbReference type="AlphaFoldDB" id="A0A9N9WGR6"/>
<keyword evidence="9" id="KW-1185">Reference proteome</keyword>
<dbReference type="GO" id="GO:0006032">
    <property type="term" value="P:chitin catabolic process"/>
    <property type="evidence" value="ECO:0007669"/>
    <property type="project" value="UniProtKB-ARBA"/>
</dbReference>
<dbReference type="PROSITE" id="PS51910">
    <property type="entry name" value="GH18_2"/>
    <property type="match status" value="1"/>
</dbReference>
<dbReference type="SUPFAM" id="SSF51445">
    <property type="entry name" value="(Trans)glycosidases"/>
    <property type="match status" value="1"/>
</dbReference>
<dbReference type="FunFam" id="3.10.50.10:FF:000001">
    <property type="entry name" value="Chitinase 3-like 1"/>
    <property type="match status" value="1"/>
</dbReference>
<evidence type="ECO:0000259" key="7">
    <source>
        <dbReference type="PROSITE" id="PS51910"/>
    </source>
</evidence>
<dbReference type="PANTHER" id="PTHR11177">
    <property type="entry name" value="CHITINASE"/>
    <property type="match status" value="1"/>
</dbReference>
<feature type="non-terminal residue" evidence="8">
    <location>
        <position position="536"/>
    </location>
</feature>
<evidence type="ECO:0000313" key="9">
    <source>
        <dbReference type="Proteomes" id="UP001153714"/>
    </source>
</evidence>
<dbReference type="InterPro" id="IPR029070">
    <property type="entry name" value="Chitinase_insertion_sf"/>
</dbReference>
<feature type="signal peptide" evidence="6">
    <location>
        <begin position="1"/>
        <end position="21"/>
    </location>
</feature>
<dbReference type="SMART" id="SM00636">
    <property type="entry name" value="Glyco_18"/>
    <property type="match status" value="1"/>
</dbReference>
<dbReference type="PANTHER" id="PTHR11177:SF403">
    <property type="entry name" value="CHITINASE 2-RELATED"/>
    <property type="match status" value="1"/>
</dbReference>
<dbReference type="Pfam" id="PF00704">
    <property type="entry name" value="Glyco_hydro_18"/>
    <property type="match status" value="1"/>
</dbReference>
<comment type="similarity">
    <text evidence="5">Belongs to the glycosyl hydrolase 18 family.</text>
</comment>
<evidence type="ECO:0000256" key="6">
    <source>
        <dbReference type="SAM" id="SignalP"/>
    </source>
</evidence>
<evidence type="ECO:0000256" key="4">
    <source>
        <dbReference type="RuleBase" id="RU000489"/>
    </source>
</evidence>
<dbReference type="Proteomes" id="UP001153714">
    <property type="component" value="Chromosome 6"/>
</dbReference>
<dbReference type="OrthoDB" id="73875at2759"/>
<evidence type="ECO:0000256" key="1">
    <source>
        <dbReference type="ARBA" id="ARBA00022801"/>
    </source>
</evidence>
<gene>
    <name evidence="8" type="ORF">DIATSA_LOCUS11724</name>
</gene>
<organism evidence="8 9">
    <name type="scientific">Diatraea saccharalis</name>
    <name type="common">sugarcane borer</name>
    <dbReference type="NCBI Taxonomy" id="40085"/>
    <lineage>
        <taxon>Eukaryota</taxon>
        <taxon>Metazoa</taxon>
        <taxon>Ecdysozoa</taxon>
        <taxon>Arthropoda</taxon>
        <taxon>Hexapoda</taxon>
        <taxon>Insecta</taxon>
        <taxon>Pterygota</taxon>
        <taxon>Neoptera</taxon>
        <taxon>Endopterygota</taxon>
        <taxon>Lepidoptera</taxon>
        <taxon>Glossata</taxon>
        <taxon>Ditrysia</taxon>
        <taxon>Pyraloidea</taxon>
        <taxon>Crambidae</taxon>
        <taxon>Crambinae</taxon>
        <taxon>Diatraea</taxon>
    </lineage>
</organism>
<feature type="domain" description="GH18" evidence="7">
    <location>
        <begin position="59"/>
        <end position="445"/>
    </location>
</feature>
<sequence>MAGRKSLFFLFVCALTSVMDGQTLGGTHRSNWMGLQWGLYLSLSLQCDAYVGLGPMHDKVVVCYVATWAAYRPDAGKFLLEDLEPALCTHLVYSFAGLDEEKMAIKSLDPWQDLEKDYGKGGYKRLVNLKNRYPHLKVTIAIGGWNEGSLKYSKMASTRENREKFIQSVLVFLDQYKFDGLDLDWEYPARRDGRPEDKANYVELVKELSEAFKPKGYILTAALGAGKDTMDAAYDLAKLSRYLTLIHMMCYDYHGTWDGTVGANAPLKGINDADVLNVEYTIKYMLSHGVSPYKLVMGLPMYGRTFILKDPAVRNIEFGRTSVQAAGFKGPYTGEAGFMGYNEICQEISNKSSNWTHHWHEQSATPYLRDGERLISYDNARSIAIKVKTAIDYGLGGLMVWSIDTDDFKGACEHELNAFVDFEERYNKLIDDPLLNEALKTLNLPDTNRLNKRTAYSVSNGKLNLRTPLPQYSNYPLMETINSAAMLAVEEKRILDEMEVVNKQNVIEDDKDEPDSSSRLGCSLAVMLCTLIALKI</sequence>
<evidence type="ECO:0000256" key="5">
    <source>
        <dbReference type="RuleBase" id="RU004453"/>
    </source>
</evidence>
<keyword evidence="3 4" id="KW-0326">Glycosidase</keyword>
<evidence type="ECO:0000313" key="8">
    <source>
        <dbReference type="EMBL" id="CAG9794338.1"/>
    </source>
</evidence>
<dbReference type="InterPro" id="IPR017853">
    <property type="entry name" value="GH"/>
</dbReference>
<evidence type="ECO:0000256" key="3">
    <source>
        <dbReference type="ARBA" id="ARBA00023295"/>
    </source>
</evidence>
<reference evidence="8" key="1">
    <citation type="submission" date="2021-12" db="EMBL/GenBank/DDBJ databases">
        <authorList>
            <person name="King R."/>
        </authorList>
    </citation>
    <scope>NUCLEOTIDE SEQUENCE</scope>
</reference>
<dbReference type="InterPro" id="IPR001579">
    <property type="entry name" value="Glyco_hydro_18_chit_AS"/>
</dbReference>
<dbReference type="FunFam" id="3.20.20.80:FF:000097">
    <property type="entry name" value="Probable chitinase 2"/>
    <property type="match status" value="1"/>
</dbReference>
<dbReference type="EMBL" id="OU893337">
    <property type="protein sequence ID" value="CAG9794338.1"/>
    <property type="molecule type" value="Genomic_DNA"/>
</dbReference>
<feature type="chain" id="PRO_5040445149" description="GH18 domain-containing protein" evidence="6">
    <location>
        <begin position="22"/>
        <end position="536"/>
    </location>
</feature>
<name>A0A9N9WGR6_9NEOP</name>
<dbReference type="GO" id="GO:0005576">
    <property type="term" value="C:extracellular region"/>
    <property type="evidence" value="ECO:0007669"/>
    <property type="project" value="TreeGrafter"/>
</dbReference>
<accession>A0A9N9WGR6</accession>
<evidence type="ECO:0000256" key="2">
    <source>
        <dbReference type="ARBA" id="ARBA00023157"/>
    </source>
</evidence>
<dbReference type="CDD" id="cd02872">
    <property type="entry name" value="GH18_chitolectin_chitotriosidase"/>
    <property type="match status" value="1"/>
</dbReference>
<keyword evidence="6" id="KW-0732">Signal</keyword>
<reference evidence="8" key="2">
    <citation type="submission" date="2022-10" db="EMBL/GenBank/DDBJ databases">
        <authorList>
            <consortium name="ENA_rothamsted_submissions"/>
            <consortium name="culmorum"/>
            <person name="King R."/>
        </authorList>
    </citation>
    <scope>NUCLEOTIDE SEQUENCE</scope>
</reference>
<dbReference type="InterPro" id="IPR011583">
    <property type="entry name" value="Chitinase_II/V-like_cat"/>
</dbReference>
<keyword evidence="1 4" id="KW-0378">Hydrolase</keyword>
<dbReference type="GO" id="GO:0005975">
    <property type="term" value="P:carbohydrate metabolic process"/>
    <property type="evidence" value="ECO:0007669"/>
    <property type="project" value="InterPro"/>
</dbReference>
<dbReference type="GO" id="GO:0004568">
    <property type="term" value="F:chitinase activity"/>
    <property type="evidence" value="ECO:0007669"/>
    <property type="project" value="UniProtKB-ARBA"/>
</dbReference>
<dbReference type="PROSITE" id="PS01095">
    <property type="entry name" value="GH18_1"/>
    <property type="match status" value="1"/>
</dbReference>